<accession>A0A7W9QDQ5</accession>
<gene>
    <name evidence="1" type="ORF">FHS42_004196</name>
</gene>
<evidence type="ECO:0000313" key="1">
    <source>
        <dbReference type="EMBL" id="MBB5937117.1"/>
    </source>
</evidence>
<dbReference type="Proteomes" id="UP000588098">
    <property type="component" value="Unassembled WGS sequence"/>
</dbReference>
<evidence type="ECO:0000313" key="2">
    <source>
        <dbReference type="Proteomes" id="UP000588098"/>
    </source>
</evidence>
<organism evidence="1 2">
    <name type="scientific">Streptomyces zagrosensis</name>
    <dbReference type="NCBI Taxonomy" id="1042984"/>
    <lineage>
        <taxon>Bacteria</taxon>
        <taxon>Bacillati</taxon>
        <taxon>Actinomycetota</taxon>
        <taxon>Actinomycetes</taxon>
        <taxon>Kitasatosporales</taxon>
        <taxon>Streptomycetaceae</taxon>
        <taxon>Streptomyces</taxon>
    </lineage>
</organism>
<name>A0A7W9QDQ5_9ACTN</name>
<dbReference type="EMBL" id="JACHJL010000010">
    <property type="protein sequence ID" value="MBB5937117.1"/>
    <property type="molecule type" value="Genomic_DNA"/>
</dbReference>
<protein>
    <submittedName>
        <fullName evidence="1">Uncharacterized protein</fullName>
    </submittedName>
</protein>
<dbReference type="AlphaFoldDB" id="A0A7W9QDQ5"/>
<reference evidence="1 2" key="1">
    <citation type="submission" date="2020-08" db="EMBL/GenBank/DDBJ databases">
        <title>Genomic Encyclopedia of Type Strains, Phase III (KMG-III): the genomes of soil and plant-associated and newly described type strains.</title>
        <authorList>
            <person name="Whitman W."/>
        </authorList>
    </citation>
    <scope>NUCLEOTIDE SEQUENCE [LARGE SCALE GENOMIC DNA]</scope>
    <source>
        <strain evidence="1 2">CECT 8305</strain>
    </source>
</reference>
<keyword evidence="2" id="KW-1185">Reference proteome</keyword>
<sequence>MPYASGADETDPAPYALVATARTARCRHRVTVMARLSRCGDG</sequence>
<comment type="caution">
    <text evidence="1">The sequence shown here is derived from an EMBL/GenBank/DDBJ whole genome shotgun (WGS) entry which is preliminary data.</text>
</comment>
<dbReference type="RefSeq" id="WP_281392812.1">
    <property type="nucleotide sequence ID" value="NZ_JACHJL010000010.1"/>
</dbReference>
<proteinExistence type="predicted"/>